<name>A0A7J7TIL3_MYOMY</name>
<dbReference type="Proteomes" id="UP000527355">
    <property type="component" value="Unassembled WGS sequence"/>
</dbReference>
<organism evidence="2 3">
    <name type="scientific">Myotis myotis</name>
    <name type="common">Greater mouse-eared bat</name>
    <name type="synonym">Vespertilio myotis</name>
    <dbReference type="NCBI Taxonomy" id="51298"/>
    <lineage>
        <taxon>Eukaryota</taxon>
        <taxon>Metazoa</taxon>
        <taxon>Chordata</taxon>
        <taxon>Craniata</taxon>
        <taxon>Vertebrata</taxon>
        <taxon>Euteleostomi</taxon>
        <taxon>Mammalia</taxon>
        <taxon>Eutheria</taxon>
        <taxon>Laurasiatheria</taxon>
        <taxon>Chiroptera</taxon>
        <taxon>Yangochiroptera</taxon>
        <taxon>Vespertilionidae</taxon>
        <taxon>Myotis</taxon>
    </lineage>
</organism>
<dbReference type="AlphaFoldDB" id="A0A7J7TIL3"/>
<accession>A0A7J7TIL3</accession>
<feature type="region of interest" description="Disordered" evidence="1">
    <location>
        <begin position="29"/>
        <end position="60"/>
    </location>
</feature>
<keyword evidence="3" id="KW-1185">Reference proteome</keyword>
<evidence type="ECO:0000313" key="2">
    <source>
        <dbReference type="EMBL" id="KAF6300569.1"/>
    </source>
</evidence>
<gene>
    <name evidence="2" type="ORF">mMyoMyo1_009043</name>
</gene>
<comment type="caution">
    <text evidence="2">The sequence shown here is derived from an EMBL/GenBank/DDBJ whole genome shotgun (WGS) entry which is preliminary data.</text>
</comment>
<dbReference type="EMBL" id="JABWUV010000016">
    <property type="protein sequence ID" value="KAF6300569.1"/>
    <property type="molecule type" value="Genomic_DNA"/>
</dbReference>
<reference evidence="2 3" key="1">
    <citation type="journal article" date="2020" name="Nature">
        <title>Six reference-quality genomes reveal evolution of bat adaptations.</title>
        <authorList>
            <person name="Jebb D."/>
            <person name="Huang Z."/>
            <person name="Pippel M."/>
            <person name="Hughes G.M."/>
            <person name="Lavrichenko K."/>
            <person name="Devanna P."/>
            <person name="Winkler S."/>
            <person name="Jermiin L.S."/>
            <person name="Skirmuntt E.C."/>
            <person name="Katzourakis A."/>
            <person name="Burkitt-Gray L."/>
            <person name="Ray D.A."/>
            <person name="Sullivan K.A.M."/>
            <person name="Roscito J.G."/>
            <person name="Kirilenko B.M."/>
            <person name="Davalos L.M."/>
            <person name="Corthals A.P."/>
            <person name="Power M.L."/>
            <person name="Jones G."/>
            <person name="Ransome R.D."/>
            <person name="Dechmann D.K.N."/>
            <person name="Locatelli A.G."/>
            <person name="Puechmaille S.J."/>
            <person name="Fedrigo O."/>
            <person name="Jarvis E.D."/>
            <person name="Hiller M."/>
            <person name="Vernes S.C."/>
            <person name="Myers E.W."/>
            <person name="Teeling E.C."/>
        </authorList>
    </citation>
    <scope>NUCLEOTIDE SEQUENCE [LARGE SCALE GENOMIC DNA]</scope>
    <source>
        <strain evidence="2">MMyoMyo1</strain>
        <tissue evidence="2">Flight muscle</tissue>
    </source>
</reference>
<evidence type="ECO:0000256" key="1">
    <source>
        <dbReference type="SAM" id="MobiDB-lite"/>
    </source>
</evidence>
<evidence type="ECO:0000313" key="3">
    <source>
        <dbReference type="Proteomes" id="UP000527355"/>
    </source>
</evidence>
<protein>
    <submittedName>
        <fullName evidence="2">Uncharacterized protein</fullName>
    </submittedName>
</protein>
<sequence length="175" mass="20079">MSLCFKEKTVSKPRKGKALISELKEDLFPGPRAHRSQRDRYTEMHLPSSASPSVRPEVDTGPVNQDRWWPIWEISDLRAEKPSVADIAPILQMRTMKLRNINYLSSVSVLLSLPPVSFQSDLPLKPDWVCHRPAWRLLPPAWYEMSPNAMCMVCKQNKGEAYSKLSHCITLYRSS</sequence>
<proteinExistence type="predicted"/>